<sequence length="49" mass="5229">MGEWAGPSNAIEGYVPQKECENASSPSKAQKEGCKPNNLKHGNTNIIIS</sequence>
<feature type="compositionally biased region" description="Polar residues" evidence="1">
    <location>
        <begin position="40"/>
        <end position="49"/>
    </location>
</feature>
<dbReference type="AlphaFoldDB" id="A0AAN7LAG6"/>
<reference evidence="2 3" key="1">
    <citation type="journal article" date="2023" name="Hortic Res">
        <title>Pangenome of water caltrop reveals structural variations and asymmetric subgenome divergence after allopolyploidization.</title>
        <authorList>
            <person name="Zhang X."/>
            <person name="Chen Y."/>
            <person name="Wang L."/>
            <person name="Yuan Y."/>
            <person name="Fang M."/>
            <person name="Shi L."/>
            <person name="Lu R."/>
            <person name="Comes H.P."/>
            <person name="Ma Y."/>
            <person name="Chen Y."/>
            <person name="Huang G."/>
            <person name="Zhou Y."/>
            <person name="Zheng Z."/>
            <person name="Qiu Y."/>
        </authorList>
    </citation>
    <scope>NUCLEOTIDE SEQUENCE [LARGE SCALE GENOMIC DNA]</scope>
    <source>
        <strain evidence="2">F231</strain>
    </source>
</reference>
<evidence type="ECO:0000313" key="3">
    <source>
        <dbReference type="Proteomes" id="UP001346149"/>
    </source>
</evidence>
<proteinExistence type="predicted"/>
<comment type="caution">
    <text evidence="2">The sequence shown here is derived from an EMBL/GenBank/DDBJ whole genome shotgun (WGS) entry which is preliminary data.</text>
</comment>
<feature type="region of interest" description="Disordered" evidence="1">
    <location>
        <begin position="1"/>
        <end position="49"/>
    </location>
</feature>
<gene>
    <name evidence="2" type="ORF">SAY86_015452</name>
</gene>
<evidence type="ECO:0000313" key="2">
    <source>
        <dbReference type="EMBL" id="KAK4781350.1"/>
    </source>
</evidence>
<accession>A0AAN7LAG6</accession>
<evidence type="ECO:0000256" key="1">
    <source>
        <dbReference type="SAM" id="MobiDB-lite"/>
    </source>
</evidence>
<keyword evidence="3" id="KW-1185">Reference proteome</keyword>
<dbReference type="Proteomes" id="UP001346149">
    <property type="component" value="Unassembled WGS sequence"/>
</dbReference>
<organism evidence="2 3">
    <name type="scientific">Trapa natans</name>
    <name type="common">Water chestnut</name>
    <dbReference type="NCBI Taxonomy" id="22666"/>
    <lineage>
        <taxon>Eukaryota</taxon>
        <taxon>Viridiplantae</taxon>
        <taxon>Streptophyta</taxon>
        <taxon>Embryophyta</taxon>
        <taxon>Tracheophyta</taxon>
        <taxon>Spermatophyta</taxon>
        <taxon>Magnoliopsida</taxon>
        <taxon>eudicotyledons</taxon>
        <taxon>Gunneridae</taxon>
        <taxon>Pentapetalae</taxon>
        <taxon>rosids</taxon>
        <taxon>malvids</taxon>
        <taxon>Myrtales</taxon>
        <taxon>Lythraceae</taxon>
        <taxon>Trapa</taxon>
    </lineage>
</organism>
<protein>
    <submittedName>
        <fullName evidence="2">Uncharacterized protein</fullName>
    </submittedName>
</protein>
<dbReference type="EMBL" id="JAXQNO010000016">
    <property type="protein sequence ID" value="KAK4781350.1"/>
    <property type="molecule type" value="Genomic_DNA"/>
</dbReference>
<name>A0AAN7LAG6_TRANT</name>